<evidence type="ECO:0000259" key="1">
    <source>
        <dbReference type="Pfam" id="PF09664"/>
    </source>
</evidence>
<comment type="caution">
    <text evidence="2">The sequence shown here is derived from an EMBL/GenBank/DDBJ whole genome shotgun (WGS) entry which is preliminary data.</text>
</comment>
<dbReference type="EMBL" id="JAROCA020000001">
    <property type="protein sequence ID" value="MDY0405021.1"/>
    <property type="molecule type" value="Genomic_DNA"/>
</dbReference>
<gene>
    <name evidence="2" type="ORF">P5G51_006060</name>
</gene>
<proteinExistence type="predicted"/>
<sequence>MPLREITTLARIYPWQGKHVWLVENSGVCASILDQVPSIPIISTNGQFKLAALLMMDLMVKEGCTLHYAGDFDPEGLHMAQRLLDRYPQNVQLWRMDVENYRQSRPSKQLRVERLEKLHGITNENLLGIASEMIEVKKAAYQEALVDWMVADVKACV</sequence>
<feature type="domain" description="DUF2399" evidence="1">
    <location>
        <begin position="1"/>
        <end position="153"/>
    </location>
</feature>
<evidence type="ECO:0000313" key="2">
    <source>
        <dbReference type="EMBL" id="MDY0405021.1"/>
    </source>
</evidence>
<dbReference type="Pfam" id="PF09664">
    <property type="entry name" value="DUF2399"/>
    <property type="match status" value="1"/>
</dbReference>
<dbReference type="Proteomes" id="UP001228376">
    <property type="component" value="Unassembled WGS sequence"/>
</dbReference>
<accession>A0ABU5CFB1</accession>
<name>A0ABU5CFB1_9BACI</name>
<protein>
    <submittedName>
        <fullName evidence="2">DUF2399 domain-containing protein</fullName>
    </submittedName>
</protein>
<organism evidence="2 3">
    <name type="scientific">Tigheibacillus jepli</name>
    <dbReference type="NCBI Taxonomy" id="3035914"/>
    <lineage>
        <taxon>Bacteria</taxon>
        <taxon>Bacillati</taxon>
        <taxon>Bacillota</taxon>
        <taxon>Bacilli</taxon>
        <taxon>Bacillales</taxon>
        <taxon>Bacillaceae</taxon>
        <taxon>Tigheibacillus</taxon>
    </lineage>
</organism>
<evidence type="ECO:0000313" key="3">
    <source>
        <dbReference type="Proteomes" id="UP001228376"/>
    </source>
</evidence>
<dbReference type="InterPro" id="IPR024465">
    <property type="entry name" value="DUF2399"/>
</dbReference>
<reference evidence="2 3" key="1">
    <citation type="submission" date="2023-10" db="EMBL/GenBank/DDBJ databases">
        <title>179-bfca-hs.</title>
        <authorList>
            <person name="Miliotis G."/>
            <person name="Sengupta P."/>
            <person name="Hameed A."/>
            <person name="Chuvochina M."/>
            <person name="Mcdonagh F."/>
            <person name="Simpson A.C."/>
            <person name="Singh N.K."/>
            <person name="Rekha P.D."/>
            <person name="Raman K."/>
            <person name="Hugenholtz P."/>
            <person name="Venkateswaran K."/>
        </authorList>
    </citation>
    <scope>NUCLEOTIDE SEQUENCE [LARGE SCALE GENOMIC DNA]</scope>
    <source>
        <strain evidence="2 3">179-BFC-A-HS</strain>
    </source>
</reference>
<dbReference type="RefSeq" id="WP_320384890.1">
    <property type="nucleotide sequence ID" value="NZ_JAROCA020000001.1"/>
</dbReference>
<keyword evidence="3" id="KW-1185">Reference proteome</keyword>